<accession>A0A6S6TXR9</accession>
<reference evidence="1" key="1">
    <citation type="submission" date="2020-01" db="EMBL/GenBank/DDBJ databases">
        <authorList>
            <person name="Meier V. D."/>
            <person name="Meier V D."/>
        </authorList>
    </citation>
    <scope>NUCLEOTIDE SEQUENCE</scope>
    <source>
        <strain evidence="1">HLG_WM_MAG_07</strain>
    </source>
</reference>
<gene>
    <name evidence="1" type="ORF">HELGO_WM18667</name>
</gene>
<evidence type="ECO:0000313" key="1">
    <source>
        <dbReference type="EMBL" id="CAA6819319.1"/>
    </source>
</evidence>
<dbReference type="EMBL" id="CACVAY010000092">
    <property type="protein sequence ID" value="CAA6819319.1"/>
    <property type="molecule type" value="Genomic_DNA"/>
</dbReference>
<proteinExistence type="predicted"/>
<name>A0A6S6TXR9_9GAMM</name>
<protein>
    <submittedName>
        <fullName evidence="1">Uncharacterized protein</fullName>
    </submittedName>
</protein>
<sequence length="45" mass="5261">MRDMGLVSLITAREGSPKLINHLNFRLQALIICSNFHKRYIQYAK</sequence>
<organism evidence="1">
    <name type="scientific">uncultured Thiotrichaceae bacterium</name>
    <dbReference type="NCBI Taxonomy" id="298394"/>
    <lineage>
        <taxon>Bacteria</taxon>
        <taxon>Pseudomonadati</taxon>
        <taxon>Pseudomonadota</taxon>
        <taxon>Gammaproteobacteria</taxon>
        <taxon>Thiotrichales</taxon>
        <taxon>Thiotrichaceae</taxon>
        <taxon>environmental samples</taxon>
    </lineage>
</organism>
<dbReference type="AlphaFoldDB" id="A0A6S6TXR9"/>